<gene>
    <name evidence="1" type="ORF">VTH8203_03279</name>
</gene>
<accession>A0A240EMB5</accession>
<dbReference type="InterPro" id="IPR018490">
    <property type="entry name" value="cNMP-bd_dom_sf"/>
</dbReference>
<name>A0A240EMB5_9VIBR</name>
<dbReference type="Proteomes" id="UP000219336">
    <property type="component" value="Unassembled WGS sequence"/>
</dbReference>
<evidence type="ECO:0000313" key="2">
    <source>
        <dbReference type="Proteomes" id="UP000219336"/>
    </source>
</evidence>
<reference evidence="2" key="1">
    <citation type="submission" date="2016-06" db="EMBL/GenBank/DDBJ databases">
        <authorList>
            <person name="Rodrigo-Torres L."/>
            <person name="Arahal R.D."/>
            <person name="Lucena T."/>
        </authorList>
    </citation>
    <scope>NUCLEOTIDE SEQUENCE [LARGE SCALE GENOMIC DNA]</scope>
    <source>
        <strain evidence="2">CECT8203</strain>
    </source>
</reference>
<dbReference type="AlphaFoldDB" id="A0A240EMB5"/>
<keyword evidence="2" id="KW-1185">Reference proteome</keyword>
<organism evidence="1 2">
    <name type="scientific">Vibrio thalassae</name>
    <dbReference type="NCBI Taxonomy" id="1243014"/>
    <lineage>
        <taxon>Bacteria</taxon>
        <taxon>Pseudomonadati</taxon>
        <taxon>Pseudomonadota</taxon>
        <taxon>Gammaproteobacteria</taxon>
        <taxon>Vibrionales</taxon>
        <taxon>Vibrionaceae</taxon>
        <taxon>Vibrio</taxon>
    </lineage>
</organism>
<dbReference type="EMBL" id="OANU01000064">
    <property type="protein sequence ID" value="SNX49631.1"/>
    <property type="molecule type" value="Genomic_DNA"/>
</dbReference>
<dbReference type="SUPFAM" id="SSF51206">
    <property type="entry name" value="cAMP-binding domain-like"/>
    <property type="match status" value="1"/>
</dbReference>
<proteinExistence type="predicted"/>
<evidence type="ECO:0000313" key="1">
    <source>
        <dbReference type="EMBL" id="SNX49631.1"/>
    </source>
</evidence>
<sequence length="87" mass="9793">MIDPCNGRSGVREGETSLTKSKQKFLYVIRTGSMEQRKSDGVLRARLGSEDLFGFTFLDDQVTKAAGYQAIAIENTLLYLIPHLRLR</sequence>
<evidence type="ECO:0008006" key="3">
    <source>
        <dbReference type="Google" id="ProtNLM"/>
    </source>
</evidence>
<protein>
    <recommendedName>
        <fullName evidence="3">Cyclic nucleotide-binding domain-containing protein</fullName>
    </recommendedName>
</protein>